<proteinExistence type="predicted"/>
<name>A0A9J2P6M6_ASCLU</name>
<evidence type="ECO:0000313" key="1">
    <source>
        <dbReference type="Proteomes" id="UP000036681"/>
    </source>
</evidence>
<dbReference type="WBParaSite" id="ALUE_0000536101-mRNA-1">
    <property type="protein sequence ID" value="ALUE_0000536101-mRNA-1"/>
    <property type="gene ID" value="ALUE_0000536101"/>
</dbReference>
<sequence>MGEKRHRWSRTSSHFPWQIVAVVDVADAADCWELVAVVELFAAVRSAVARRLHCLSHAFEAVPRHQRHPNRPSC</sequence>
<protein>
    <submittedName>
        <fullName evidence="2">Uncharacterized protein</fullName>
    </submittedName>
</protein>
<reference evidence="2" key="1">
    <citation type="submission" date="2023-03" db="UniProtKB">
        <authorList>
            <consortium name="WormBaseParasite"/>
        </authorList>
    </citation>
    <scope>IDENTIFICATION</scope>
</reference>
<evidence type="ECO:0000313" key="2">
    <source>
        <dbReference type="WBParaSite" id="ALUE_0000536101-mRNA-1"/>
    </source>
</evidence>
<organism evidence="1 2">
    <name type="scientific">Ascaris lumbricoides</name>
    <name type="common">Giant roundworm</name>
    <dbReference type="NCBI Taxonomy" id="6252"/>
    <lineage>
        <taxon>Eukaryota</taxon>
        <taxon>Metazoa</taxon>
        <taxon>Ecdysozoa</taxon>
        <taxon>Nematoda</taxon>
        <taxon>Chromadorea</taxon>
        <taxon>Rhabditida</taxon>
        <taxon>Spirurina</taxon>
        <taxon>Ascaridomorpha</taxon>
        <taxon>Ascaridoidea</taxon>
        <taxon>Ascarididae</taxon>
        <taxon>Ascaris</taxon>
    </lineage>
</organism>
<accession>A0A9J2P6M6</accession>
<keyword evidence="1" id="KW-1185">Reference proteome</keyword>
<dbReference type="Proteomes" id="UP000036681">
    <property type="component" value="Unplaced"/>
</dbReference>
<dbReference type="AlphaFoldDB" id="A0A9J2P6M6"/>